<accession>A0ABV6YJ64</accession>
<dbReference type="Proteomes" id="UP001593833">
    <property type="component" value="Unassembled WGS sequence"/>
</dbReference>
<evidence type="ECO:0000313" key="1">
    <source>
        <dbReference type="EMBL" id="MFC1572375.1"/>
    </source>
</evidence>
<gene>
    <name evidence="1" type="ORF">ACFL6M_02140</name>
</gene>
<dbReference type="Gene3D" id="2.60.40.4070">
    <property type="match status" value="1"/>
</dbReference>
<name>A0ABV6YJ64_UNCEI</name>
<reference evidence="1 2" key="1">
    <citation type="submission" date="2024-09" db="EMBL/GenBank/DDBJ databases">
        <authorList>
            <person name="D'Angelo T."/>
        </authorList>
    </citation>
    <scope>NUCLEOTIDE SEQUENCE [LARGE SCALE GENOMIC DNA]</scope>
    <source>
        <strain evidence="1">SAG AM-320-E07</strain>
    </source>
</reference>
<keyword evidence="2" id="KW-1185">Reference proteome</keyword>
<dbReference type="PROSITE" id="PS00626">
    <property type="entry name" value="RCC1_2"/>
    <property type="match status" value="1"/>
</dbReference>
<dbReference type="Pfam" id="PF13540">
    <property type="entry name" value="RCC1_2"/>
    <property type="match status" value="1"/>
</dbReference>
<dbReference type="SUPFAM" id="SSF50985">
    <property type="entry name" value="RCC1/BLIP-II"/>
    <property type="match status" value="1"/>
</dbReference>
<dbReference type="PROSITE" id="PS50012">
    <property type="entry name" value="RCC1_3"/>
    <property type="match status" value="2"/>
</dbReference>
<organism evidence="1 2">
    <name type="scientific">Eiseniibacteriota bacterium</name>
    <dbReference type="NCBI Taxonomy" id="2212470"/>
    <lineage>
        <taxon>Bacteria</taxon>
        <taxon>Candidatus Eiseniibacteriota</taxon>
    </lineage>
</organism>
<dbReference type="InterPro" id="IPR009091">
    <property type="entry name" value="RCC1/BLIP-II"/>
</dbReference>
<dbReference type="EMBL" id="JBHPKH010000013">
    <property type="protein sequence ID" value="MFC1572375.1"/>
    <property type="molecule type" value="Genomic_DNA"/>
</dbReference>
<protein>
    <recommendedName>
        <fullName evidence="3">FlgD Ig-like domain-containing protein</fullName>
    </recommendedName>
</protein>
<sequence>MGLRSDGSILAWGLNEDGQCVVPAPNTDFVAVAGGAYHSLGLKSDGRIVAWGDKSDGQCDVPSPNARFLAIAGGRSHSLGVRSPDFSHVHNSDSETRLAVTPLRILALAPNPLMASTELSFEVRESGPVSLEMYDVGGRRIAASKLGSYEAGRHRIVWDAREVAAGFRFASSVYFVRLRGGAGESQAMPVLLIP</sequence>
<evidence type="ECO:0000313" key="2">
    <source>
        <dbReference type="Proteomes" id="UP001593833"/>
    </source>
</evidence>
<proteinExistence type="predicted"/>
<evidence type="ECO:0008006" key="3">
    <source>
        <dbReference type="Google" id="ProtNLM"/>
    </source>
</evidence>
<dbReference type="Gene3D" id="2.130.10.30">
    <property type="entry name" value="Regulator of chromosome condensation 1/beta-lactamase-inhibitor protein II"/>
    <property type="match status" value="1"/>
</dbReference>
<dbReference type="InterPro" id="IPR000408">
    <property type="entry name" value="Reg_chr_condens"/>
</dbReference>
<comment type="caution">
    <text evidence="1">The sequence shown here is derived from an EMBL/GenBank/DDBJ whole genome shotgun (WGS) entry which is preliminary data.</text>
</comment>